<reference evidence="2 3" key="1">
    <citation type="submission" date="2023-11" db="EMBL/GenBank/DDBJ databases">
        <authorList>
            <person name="Cook R."/>
            <person name="Crisci M."/>
            <person name="Pye H."/>
            <person name="Adriaenssens E."/>
            <person name="Santini J."/>
        </authorList>
    </citation>
    <scope>NUCLEOTIDE SEQUENCE [LARGE SCALE GENOMIC DNA]</scope>
    <source>
        <strain evidence="2">Lak_Megaphage_RVC_JS4_GC31</strain>
    </source>
</reference>
<evidence type="ECO:0000256" key="1">
    <source>
        <dbReference type="SAM" id="MobiDB-lite"/>
    </source>
</evidence>
<evidence type="ECO:0000313" key="2">
    <source>
        <dbReference type="EMBL" id="WQJ53097.1"/>
    </source>
</evidence>
<proteinExistence type="predicted"/>
<feature type="region of interest" description="Disordered" evidence="1">
    <location>
        <begin position="1"/>
        <end position="20"/>
    </location>
</feature>
<dbReference type="Proteomes" id="UP001349343">
    <property type="component" value="Segment"/>
</dbReference>
<name>A0ABZ0Z4F6_9CAUD</name>
<evidence type="ECO:0000313" key="3">
    <source>
        <dbReference type="Proteomes" id="UP001349343"/>
    </source>
</evidence>
<accession>A0ABZ0Z4F6</accession>
<keyword evidence="3" id="KW-1185">Reference proteome</keyword>
<sequence>MTETVEEPVKRKRGRPRKENPYREFQPYIQEIFKDYTETYTELIESFCNTPLDVRIENTKWQEIYLHVKQICDKLQTFNNFTDTFDTYSYRPNSSWRGIDKIRENQRKRFVNNWYNNNNIDSVYKGYMVFLHLKLYISESSKEMKV</sequence>
<protein>
    <submittedName>
        <fullName evidence="2">Uncharacterized protein</fullName>
    </submittedName>
</protein>
<dbReference type="EMBL" id="OR769222">
    <property type="protein sequence ID" value="WQJ53097.1"/>
    <property type="molecule type" value="Genomic_DNA"/>
</dbReference>
<organism evidence="2 3">
    <name type="scientific">phage Lak_Megaphage_RVC_JS4_GC31</name>
    <dbReference type="NCBI Taxonomy" id="3109228"/>
    <lineage>
        <taxon>Viruses</taxon>
        <taxon>Duplodnaviria</taxon>
        <taxon>Heunggongvirae</taxon>
        <taxon>Uroviricota</taxon>
        <taxon>Caudoviricetes</taxon>
        <taxon>Caudoviricetes code 15 clade</taxon>
    </lineage>
</organism>